<feature type="compositionally biased region" description="Basic and acidic residues" evidence="1">
    <location>
        <begin position="93"/>
        <end position="130"/>
    </location>
</feature>
<reference evidence="2" key="1">
    <citation type="submission" date="2023-05" db="EMBL/GenBank/DDBJ databases">
        <authorList>
            <person name="Huff M."/>
        </authorList>
    </citation>
    <scope>NUCLEOTIDE SEQUENCE</scope>
</reference>
<organism evidence="2 3">
    <name type="scientific">Fraxinus pennsylvanica</name>
    <dbReference type="NCBI Taxonomy" id="56036"/>
    <lineage>
        <taxon>Eukaryota</taxon>
        <taxon>Viridiplantae</taxon>
        <taxon>Streptophyta</taxon>
        <taxon>Embryophyta</taxon>
        <taxon>Tracheophyta</taxon>
        <taxon>Spermatophyta</taxon>
        <taxon>Magnoliopsida</taxon>
        <taxon>eudicotyledons</taxon>
        <taxon>Gunneridae</taxon>
        <taxon>Pentapetalae</taxon>
        <taxon>asterids</taxon>
        <taxon>lamiids</taxon>
        <taxon>Lamiales</taxon>
        <taxon>Oleaceae</taxon>
        <taxon>Oleeae</taxon>
        <taxon>Fraxinus</taxon>
    </lineage>
</organism>
<proteinExistence type="predicted"/>
<protein>
    <submittedName>
        <fullName evidence="2">Uncharacterized protein</fullName>
    </submittedName>
</protein>
<keyword evidence="3" id="KW-1185">Reference proteome</keyword>
<feature type="compositionally biased region" description="Polar residues" evidence="1">
    <location>
        <begin position="348"/>
        <end position="360"/>
    </location>
</feature>
<feature type="compositionally biased region" description="Polar residues" evidence="1">
    <location>
        <begin position="587"/>
        <end position="616"/>
    </location>
</feature>
<feature type="region of interest" description="Disordered" evidence="1">
    <location>
        <begin position="573"/>
        <end position="661"/>
    </location>
</feature>
<evidence type="ECO:0000313" key="2">
    <source>
        <dbReference type="EMBL" id="CAI9759349.1"/>
    </source>
</evidence>
<dbReference type="Proteomes" id="UP000834106">
    <property type="component" value="Chromosome 4"/>
</dbReference>
<feature type="region of interest" description="Disordered" evidence="1">
    <location>
        <begin position="409"/>
        <end position="470"/>
    </location>
</feature>
<dbReference type="EMBL" id="OU503039">
    <property type="protein sequence ID" value="CAI9759349.1"/>
    <property type="molecule type" value="Genomic_DNA"/>
</dbReference>
<sequence>MPQSSRHKSHKHSKYSSKEAKDKDCSDSEEDVRMKEKSSKGDSTRAYRDSASGEKHKISLQVRKGKDGKDLSCDGKGEASEEYVSSKRRKEKAHLNKERADVSGRVSGDRWDGAGEERGRSDRNLEKEINKGGSSKTDLKLKESNNKGESLRFESKSKSKKHESGTGGESKENVESLVVEKDESKSKREPKRKSERIALEWSEGKELKDKERRIDKDKKGGQESKHGDAEAKAMDGNLENNQSSQLGDLSGDRQRKRGRENTGWALAMAKWIAVLGEFSGLYNETKYSDYAHEEKIQYKITSTRDYASSSGGAEKISSSRSLEKLGQNDSHLGELSAERHLKSDILTSPLQPIYKSPSSSTDRRHLSKSNVRRSLDIEDSALGNSGSRDVKDYFGKGGRVNSELAMDAFPGDELSQPDGDTLSASSPFSRNSRLSRSSKPLLPPPFRTGMDSRRRRIGDPNVGRVQGNAWGGVPNWPSPVANGFIPFPHGQPPVGFHSMMQPFPVPSIFGVRPSVDLNHSQGPYHMPDADRFSGHGPSMGWHNAVDDSRRLPLHGWNASNAVFSDEPHIYERPDWDPSRTFPGDQGWETSGNLWNGPNRTASMERPSSSEKQNNFVQGDEVSAGQNEQTQRDQKADSADISQLSDSSEKNAGAEAPHVSQEETIDLAKMSRKDDVQFCHVYLSKLDISADLTEPELFKQWASIIDTDQNIISDLEDSEILYMEQAAEPQVGSPGKTSSVSLFAVKNDSVFQKAMSHYKRQPEVFRVINEEKQSLLSSKIESIPKLSWEELNVENDKVEELSPAGDMQDAEDDLPNSNEVVEHPNCSPMMERSSRNLHQKIGVPVIMNITEKSEELIPALDHVNGDVDKDSNLDPWEHIAEKNDLYMDNEGSDAHLLAGIKEVPTESAGNVQELKSVSTNCGNLLNSDVSCEACEGKMPESEYGLVNLSRIHNSPESTR</sequence>
<evidence type="ECO:0000256" key="1">
    <source>
        <dbReference type="SAM" id="MobiDB-lite"/>
    </source>
</evidence>
<feature type="compositionally biased region" description="Basic and acidic residues" evidence="1">
    <location>
        <begin position="169"/>
        <end position="187"/>
    </location>
</feature>
<name>A0AAD1YYJ8_9LAMI</name>
<dbReference type="AlphaFoldDB" id="A0AAD1YYJ8"/>
<feature type="compositionally biased region" description="Basic and acidic residues" evidence="1">
    <location>
        <begin position="137"/>
        <end position="157"/>
    </location>
</feature>
<accession>A0AAD1YYJ8</accession>
<feature type="compositionally biased region" description="Basic residues" evidence="1">
    <location>
        <begin position="1"/>
        <end position="15"/>
    </location>
</feature>
<feature type="compositionally biased region" description="Polar residues" evidence="1">
    <location>
        <begin position="238"/>
        <end position="247"/>
    </location>
</feature>
<feature type="region of interest" description="Disordered" evidence="1">
    <location>
        <begin position="348"/>
        <end position="372"/>
    </location>
</feature>
<feature type="compositionally biased region" description="Basic and acidic residues" evidence="1">
    <location>
        <begin position="64"/>
        <end position="79"/>
    </location>
</feature>
<dbReference type="PANTHER" id="PTHR34837:SF1">
    <property type="entry name" value="LOW PROTEIN: ZINC FINGER CCCH DOMAIN PROTEIN"/>
    <property type="match status" value="1"/>
</dbReference>
<evidence type="ECO:0000313" key="3">
    <source>
        <dbReference type="Proteomes" id="UP000834106"/>
    </source>
</evidence>
<gene>
    <name evidence="2" type="ORF">FPE_LOCUS6779</name>
</gene>
<feature type="compositionally biased region" description="Low complexity" evidence="1">
    <location>
        <begin position="307"/>
        <end position="320"/>
    </location>
</feature>
<dbReference type="PANTHER" id="PTHR34837">
    <property type="entry name" value="OS05G0595500 PROTEIN"/>
    <property type="match status" value="1"/>
</dbReference>
<feature type="region of interest" description="Disordered" evidence="1">
    <location>
        <begin position="303"/>
        <end position="325"/>
    </location>
</feature>
<feature type="compositionally biased region" description="Basic and acidic residues" evidence="1">
    <location>
        <begin position="195"/>
        <end position="233"/>
    </location>
</feature>
<feature type="compositionally biased region" description="Low complexity" evidence="1">
    <location>
        <begin position="422"/>
        <end position="440"/>
    </location>
</feature>
<feature type="region of interest" description="Disordered" evidence="1">
    <location>
        <begin position="1"/>
        <end position="258"/>
    </location>
</feature>
<feature type="compositionally biased region" description="Basic and acidic residues" evidence="1">
    <location>
        <begin position="16"/>
        <end position="57"/>
    </location>
</feature>